<dbReference type="PANTHER" id="PTHR13097">
    <property type="entry name" value="TRANSCRIPTION INITIATION FACTOR IIE, ALPHA SUBUNIT"/>
    <property type="match status" value="1"/>
</dbReference>
<name>A0ABR2YC19_9CHLO</name>
<dbReference type="InterPro" id="IPR039997">
    <property type="entry name" value="TFE"/>
</dbReference>
<dbReference type="PANTHER" id="PTHR13097:SF7">
    <property type="entry name" value="GENERAL TRANSCRIPTION FACTOR IIE SUBUNIT 1"/>
    <property type="match status" value="1"/>
</dbReference>
<dbReference type="Gene3D" id="3.30.40.10">
    <property type="entry name" value="Zinc/RING finger domain, C3HC4 (zinc finger)"/>
    <property type="match status" value="1"/>
</dbReference>
<sequence>MQPVPGHFVKLVQLVGRAFYALECPPRDQNPEAAQGSRKGTNAEFIGLGVITLDALTRREWVKEDELATEIKAHPKVLRRVLRYFEQEQLVAREHRKEALKRKPRGANSGKSSGDAPADGDAVSGLAGDVVVENEDELPPKALLHSYCTLDYGRLLDVTNLRLFKMRKALKEKLKDSIPVLEYVCPACGARYTTLQAAQLIDFADGEFHCENCASVLRSSRDGAADGGEGARQQRLKAAKLLQEKLEEQLRPLFALLEDIQGRLAKGGKVPNFGSLKDWALARMDAQRVAAGTAGRLDDGPASIEVDLTGPAAAAQPLPEAQPRELPPWLRAVDSRGGPAASTSAARSEESTGTGTDFRTTEQASSTEQQDIQAAYVRQFLEQVNRTQAHLGAGVPAAVDSAKKMELDPGDEGKKRLKMEDGWVTTSVKPDAQPEGGKLADEEDWEIAAPSGAPVDAANAEDESDLEWEEA</sequence>
<evidence type="ECO:0000256" key="2">
    <source>
        <dbReference type="SAM" id="MobiDB-lite"/>
    </source>
</evidence>
<evidence type="ECO:0000259" key="3">
    <source>
        <dbReference type="PROSITE" id="PS51344"/>
    </source>
</evidence>
<proteinExistence type="inferred from homology"/>
<dbReference type="InterPro" id="IPR017919">
    <property type="entry name" value="TFIIE/TFIIEa_HTH"/>
</dbReference>
<dbReference type="EMBL" id="JALJOT010000016">
    <property type="protein sequence ID" value="KAK9902066.1"/>
    <property type="molecule type" value="Genomic_DNA"/>
</dbReference>
<feature type="region of interest" description="Disordered" evidence="2">
    <location>
        <begin position="405"/>
        <end position="471"/>
    </location>
</feature>
<dbReference type="InterPro" id="IPR002853">
    <property type="entry name" value="TFIIE_asu"/>
</dbReference>
<keyword evidence="5" id="KW-1185">Reference proteome</keyword>
<comment type="similarity">
    <text evidence="1">Belongs to the TFIIE alpha subunit family.</text>
</comment>
<evidence type="ECO:0000313" key="5">
    <source>
        <dbReference type="Proteomes" id="UP001491310"/>
    </source>
</evidence>
<protein>
    <recommendedName>
        <fullName evidence="3">HTH TFE/IIEalpha-type domain-containing protein</fullName>
    </recommendedName>
</protein>
<feature type="region of interest" description="Disordered" evidence="2">
    <location>
        <begin position="96"/>
        <end position="122"/>
    </location>
</feature>
<organism evidence="4 5">
    <name type="scientific">Coccomyxa subellipsoidea</name>
    <dbReference type="NCBI Taxonomy" id="248742"/>
    <lineage>
        <taxon>Eukaryota</taxon>
        <taxon>Viridiplantae</taxon>
        <taxon>Chlorophyta</taxon>
        <taxon>core chlorophytes</taxon>
        <taxon>Trebouxiophyceae</taxon>
        <taxon>Trebouxiophyceae incertae sedis</taxon>
        <taxon>Coccomyxaceae</taxon>
        <taxon>Coccomyxa</taxon>
    </lineage>
</organism>
<feature type="compositionally biased region" description="Basic and acidic residues" evidence="2">
    <location>
        <begin position="405"/>
        <end position="421"/>
    </location>
</feature>
<feature type="compositionally biased region" description="Polar residues" evidence="2">
    <location>
        <begin position="353"/>
        <end position="370"/>
    </location>
</feature>
<feature type="region of interest" description="Disordered" evidence="2">
    <location>
        <begin position="314"/>
        <end position="370"/>
    </location>
</feature>
<gene>
    <name evidence="4" type="ORF">WJX75_003064</name>
</gene>
<accession>A0ABR2YC19</accession>
<feature type="domain" description="HTH TFE/IIEalpha-type" evidence="3">
    <location>
        <begin position="8"/>
        <end position="160"/>
    </location>
</feature>
<comment type="caution">
    <text evidence="4">The sequence shown here is derived from an EMBL/GenBank/DDBJ whole genome shotgun (WGS) entry which is preliminary data.</text>
</comment>
<reference evidence="4 5" key="1">
    <citation type="journal article" date="2024" name="Nat. Commun.">
        <title>Phylogenomics reveals the evolutionary origins of lichenization in chlorophyte algae.</title>
        <authorList>
            <person name="Puginier C."/>
            <person name="Libourel C."/>
            <person name="Otte J."/>
            <person name="Skaloud P."/>
            <person name="Haon M."/>
            <person name="Grisel S."/>
            <person name="Petersen M."/>
            <person name="Berrin J.G."/>
            <person name="Delaux P.M."/>
            <person name="Dal Grande F."/>
            <person name="Keller J."/>
        </authorList>
    </citation>
    <scope>NUCLEOTIDE SEQUENCE [LARGE SCALE GENOMIC DNA]</scope>
    <source>
        <strain evidence="4 5">SAG 216-7</strain>
    </source>
</reference>
<dbReference type="SMART" id="SM00531">
    <property type="entry name" value="TFIIE"/>
    <property type="match status" value="1"/>
</dbReference>
<dbReference type="Proteomes" id="UP001491310">
    <property type="component" value="Unassembled WGS sequence"/>
</dbReference>
<evidence type="ECO:0000313" key="4">
    <source>
        <dbReference type="EMBL" id="KAK9902066.1"/>
    </source>
</evidence>
<dbReference type="PROSITE" id="PS51344">
    <property type="entry name" value="HTH_TFE_IIE"/>
    <property type="match status" value="1"/>
</dbReference>
<dbReference type="InterPro" id="IPR013083">
    <property type="entry name" value="Znf_RING/FYVE/PHD"/>
</dbReference>
<feature type="compositionally biased region" description="Acidic residues" evidence="2">
    <location>
        <begin position="459"/>
        <end position="471"/>
    </location>
</feature>
<evidence type="ECO:0000256" key="1">
    <source>
        <dbReference type="ARBA" id="ARBA00008947"/>
    </source>
</evidence>
<dbReference type="SUPFAM" id="SSF57783">
    <property type="entry name" value="Zinc beta-ribbon"/>
    <property type="match status" value="1"/>
</dbReference>